<dbReference type="Proteomes" id="UP001159363">
    <property type="component" value="Chromosome 6"/>
</dbReference>
<organism evidence="4 5">
    <name type="scientific">Dryococelus australis</name>
    <dbReference type="NCBI Taxonomy" id="614101"/>
    <lineage>
        <taxon>Eukaryota</taxon>
        <taxon>Metazoa</taxon>
        <taxon>Ecdysozoa</taxon>
        <taxon>Arthropoda</taxon>
        <taxon>Hexapoda</taxon>
        <taxon>Insecta</taxon>
        <taxon>Pterygota</taxon>
        <taxon>Neoptera</taxon>
        <taxon>Polyneoptera</taxon>
        <taxon>Phasmatodea</taxon>
        <taxon>Verophasmatodea</taxon>
        <taxon>Anareolatae</taxon>
        <taxon>Phasmatidae</taxon>
        <taxon>Eurycanthinae</taxon>
        <taxon>Dryococelus</taxon>
    </lineage>
</organism>
<dbReference type="InterPro" id="IPR027806">
    <property type="entry name" value="HARBI1_dom"/>
</dbReference>
<gene>
    <name evidence="4" type="ORF">PR048_018942</name>
</gene>
<protein>
    <recommendedName>
        <fullName evidence="3">DDE Tnp4 domain-containing protein</fullName>
    </recommendedName>
</protein>
<dbReference type="EMBL" id="JARBHB010000007">
    <property type="protein sequence ID" value="KAJ8878365.1"/>
    <property type="molecule type" value="Genomic_DNA"/>
</dbReference>
<evidence type="ECO:0000256" key="2">
    <source>
        <dbReference type="ARBA" id="ARBA00022723"/>
    </source>
</evidence>
<evidence type="ECO:0000313" key="4">
    <source>
        <dbReference type="EMBL" id="KAJ8878365.1"/>
    </source>
</evidence>
<evidence type="ECO:0000313" key="5">
    <source>
        <dbReference type="Proteomes" id="UP001159363"/>
    </source>
</evidence>
<name>A0ABQ9H275_9NEOP</name>
<comment type="caution">
    <text evidence="4">The sequence shown here is derived from an EMBL/GenBank/DDBJ whole genome shotgun (WGS) entry which is preliminary data.</text>
</comment>
<keyword evidence="2" id="KW-0479">Metal-binding</keyword>
<evidence type="ECO:0000256" key="1">
    <source>
        <dbReference type="ARBA" id="ARBA00001968"/>
    </source>
</evidence>
<evidence type="ECO:0000259" key="3">
    <source>
        <dbReference type="Pfam" id="PF13359"/>
    </source>
</evidence>
<sequence length="909" mass="100665">MQLSVAVFHCRHLVNDAQNMFSQSQSQMRTRLSFLTCAIRLDSGRADVIAMEGWWILYWLHRTRQQVTAGLSGVFSPRTAACWLRGVGSELRLTGRAPLGAYEKRFPQTSFALNLIQQAFALNLILQQAFALNLILQQAFALNLILQQAFALKAFDLKAFVVKDHFLFSSPALLRVCIYRLFTVKYEVMKIRLQSKSKVHQTMSYETWTATSVHHVDVAVISSGMDDTIQDCRTSSSSTNHLARQDTSCNYLLISTNGCVDVIVSLGLGSAHVKRRIGIPSETSKSKSTWPHPLECALYRSLTLRDPLGQSETAYLPSYSSARASEGDNKNTARVACVQIFQTVHKRNCSARVAARNCQPTLLVVKSLGLGITSSAQRCLCVLKDTPRVPKQSIGSLATVKLLPSGRCGVPPQGHSTEINATSELIPSARNTTAPKNGSPFVHEEHGSPELGMTRLFNLPRQQIYCATLRESGLNRCLAHKRKFHMYLLQTKLYPYNDTMRPYTGHNVSDEQIVFNYRLSSARMNVENTLARWRVYRRTIPGKQKLVKALVKATVCLYNWLLREEGLLHPEGRSRKTSYLMEMACVISSPLCGYSANAGAIREKFTDYFLGPGQLRFQWNRIPVDCFLFFPPEDAHKTLETVEGEALPLFAEVLLPQSIKTSGCCSASSARESAFSFAIPDDSPSCLALDSTHVILPEIRACKRTWPYGLPTHFCLTLLCSTRVTAVQLSHIDAVCSTSVRTHHRTTLMHMDALVESGVGCAALTYVVGNWSEGCCQHQTPLSCEAVCSRSNTSHSRSTYFAPCSADSIRRVLYIVAAASPGVSPPVAIRVNDPHGYLLFLRGAQGQPCLSRSLSADTGQLASRRPGDGGHGIPHCWSSCLRCCSFSQLHSPDGGAHRHRIVRLRSADQ</sequence>
<reference evidence="4 5" key="1">
    <citation type="submission" date="2023-02" db="EMBL/GenBank/DDBJ databases">
        <title>LHISI_Scaffold_Assembly.</title>
        <authorList>
            <person name="Stuart O.P."/>
            <person name="Cleave R."/>
            <person name="Magrath M.J.L."/>
            <person name="Mikheyev A.S."/>
        </authorList>
    </citation>
    <scope>NUCLEOTIDE SEQUENCE [LARGE SCALE GENOMIC DNA]</scope>
    <source>
        <strain evidence="4">Daus_M_001</strain>
        <tissue evidence="4">Leg muscle</tissue>
    </source>
</reference>
<dbReference type="Pfam" id="PF13359">
    <property type="entry name" value="DDE_Tnp_4"/>
    <property type="match status" value="1"/>
</dbReference>
<keyword evidence="5" id="KW-1185">Reference proteome</keyword>
<proteinExistence type="predicted"/>
<feature type="domain" description="DDE Tnp4" evidence="3">
    <location>
        <begin position="469"/>
        <end position="559"/>
    </location>
</feature>
<accession>A0ABQ9H275</accession>
<comment type="cofactor">
    <cofactor evidence="1">
        <name>a divalent metal cation</name>
        <dbReference type="ChEBI" id="CHEBI:60240"/>
    </cofactor>
</comment>